<dbReference type="GO" id="GO:0009007">
    <property type="term" value="F:site-specific DNA-methyltransferase (adenine-specific) activity"/>
    <property type="evidence" value="ECO:0007669"/>
    <property type="project" value="UniProtKB-EC"/>
</dbReference>
<dbReference type="Pfam" id="PF18135">
    <property type="entry name" value="Type_ISP_C"/>
    <property type="match status" value="1"/>
</dbReference>
<keyword evidence="3 8" id="KW-0489">Methyltransferase</keyword>
<dbReference type="OrthoDB" id="9804086at2"/>
<dbReference type="Pfam" id="PF02384">
    <property type="entry name" value="N6_Mtase"/>
    <property type="match status" value="1"/>
</dbReference>
<evidence type="ECO:0000259" key="7">
    <source>
        <dbReference type="Pfam" id="PF18135"/>
    </source>
</evidence>
<dbReference type="InterPro" id="IPR041635">
    <property type="entry name" value="Type_ISP_LLaBIII_C"/>
</dbReference>
<dbReference type="GO" id="GO:0032259">
    <property type="term" value="P:methylation"/>
    <property type="evidence" value="ECO:0007669"/>
    <property type="project" value="UniProtKB-KW"/>
</dbReference>
<dbReference type="RefSeq" id="WP_124703416.1">
    <property type="nucleotide sequence ID" value="NZ_BGOW01000002.1"/>
</dbReference>
<dbReference type="PANTHER" id="PTHR33841:SF1">
    <property type="entry name" value="DNA METHYLTRANSFERASE A"/>
    <property type="match status" value="1"/>
</dbReference>
<evidence type="ECO:0000313" key="9">
    <source>
        <dbReference type="Proteomes" id="UP000286806"/>
    </source>
</evidence>
<evidence type="ECO:0000259" key="6">
    <source>
        <dbReference type="Pfam" id="PF02384"/>
    </source>
</evidence>
<organism evidence="8 9">
    <name type="scientific">Sulfuriferula multivorans</name>
    <dbReference type="NCBI Taxonomy" id="1559896"/>
    <lineage>
        <taxon>Bacteria</taxon>
        <taxon>Pseudomonadati</taxon>
        <taxon>Pseudomonadota</taxon>
        <taxon>Betaproteobacteria</taxon>
        <taxon>Nitrosomonadales</taxon>
        <taxon>Sulfuricellaceae</taxon>
        <taxon>Sulfuriferula</taxon>
    </lineage>
</organism>
<dbReference type="REBASE" id="302121">
    <property type="entry name" value="SspTTNORF370P"/>
</dbReference>
<dbReference type="GO" id="GO:0003677">
    <property type="term" value="F:DNA binding"/>
    <property type="evidence" value="ECO:0007669"/>
    <property type="project" value="InterPro"/>
</dbReference>
<keyword evidence="9" id="KW-1185">Reference proteome</keyword>
<gene>
    <name evidence="8" type="ORF">SFMTTN_0370</name>
</gene>
<reference evidence="8 9" key="1">
    <citation type="journal article" date="2019" name="Front. Microbiol.">
        <title>Genomes of Neutrophilic Sulfur-Oxidizing Chemolithoautotrophs Representing 9 Proteobacterial Species From 8 Genera.</title>
        <authorList>
            <person name="Watanabe T."/>
            <person name="Kojima H."/>
            <person name="Umezawa K."/>
            <person name="Hori C."/>
            <person name="Takasuka T.E."/>
            <person name="Kato Y."/>
            <person name="Fukui M."/>
        </authorList>
    </citation>
    <scope>NUCLEOTIDE SEQUENCE [LARGE SCALE GENOMIC DNA]</scope>
    <source>
        <strain evidence="8 9">TTN</strain>
    </source>
</reference>
<evidence type="ECO:0000256" key="4">
    <source>
        <dbReference type="ARBA" id="ARBA00022679"/>
    </source>
</evidence>
<sequence>MLQTKKGGNKVVDYTIFKDYLALIEKAYKAGNATEHTHRPALKDLLEAFQPGVTATNEPKRIKCGAPDYIITRKDIPLGFVEAKDIGVSLDDTENSEQLKRYREGLANLILTDYLEFRWYVSGELRLTVRLAKPQTNGKLRAEADGAQQLAELLQSFFAENIPVISSPKELATRMAALARLIRSIIGKTFAEEDEYGTLHEQMDGFRKVLLHDLDAEQFGDMYAQTICYGLFAARCNSTGAHFTRTHAAYDLPKTNPFLRKLFAHIAGPELDERIVWVVDNLAELLNRADIAAILQDFGRATRQEDPVVHFYETFLGAYDQKMREARGVYYTPEPVVSYIVRSVDAILKKDFKLSAGLADSSKVKLTRPKQRGKGTETIETHKVQILDPATGTGTFLYSVIGQIYQTFAGNKGMWPSYVQENLLPRVYGFELLMAPYAVAHMKLGLLLRETGYDFSSDERLRVFLTNTLEEAHEMTGLPLFTQWLADEATSANLVKKETPVMVVLGNPPYSGHSANTGEWIAGLLRGIDSTTGQKTGNYFEVDGAPLGERNPKWLNNDYVKFIRFAQWRIEQTGYGVLAFVTDNSYLTSPTFRGMRQSLMQSFDDIYLLDLHGNSNKKETALDSSKDENVFDIRQGVTIGLFVKRSKVQDKGAQVFHADLYGTRASKYAGLAENDMTTTHWQALKPQAPFYLFVPQDDTVRAEYEQGWVITDIMPVNSVGIVTARDALTIHWSREDIWRTVNDFAHLPVEDAREKYDLGKDSQDWKIAWAQTDLKESGLSDGKLASVLYRPFDSRYTYYTGKPSGFHCRPCGEVMRQMQDGKNLGFATTRSTEIGRGWEHLFCTNGLLTHHTVSIKEVNYLFPLYLNSAAKTDLFDNSVVGGRRPNLAPEFIAEFAMRLQLDFVPDGCGDLKKTFGPEDVFHYAYAVFYSPTYRSRYAEFLKRDFPRLPLTRDVALFRSLCALGKELVALHLMEQLPKLETRYPEAGDNTVDAVRYTEPASGVPGRVWINQKQYFDNVPPEVWNYHIGGYQVCQKWLKDRKERQLSYDDLTHYRGIVAALARTIELQAAIDDSISEWPLQ</sequence>
<dbReference type="Gene3D" id="3.40.50.150">
    <property type="entry name" value="Vaccinia Virus protein VP39"/>
    <property type="match status" value="1"/>
</dbReference>
<feature type="domain" description="DNA methylase adenine-specific" evidence="6">
    <location>
        <begin position="304"/>
        <end position="513"/>
    </location>
</feature>
<dbReference type="EC" id="2.1.1.72" evidence="2"/>
<evidence type="ECO:0000256" key="5">
    <source>
        <dbReference type="ARBA" id="ARBA00047942"/>
    </source>
</evidence>
<name>A0A401JAI5_9PROT</name>
<accession>A0A401JAI5</accession>
<dbReference type="GO" id="GO:0008170">
    <property type="term" value="F:N-methyltransferase activity"/>
    <property type="evidence" value="ECO:0007669"/>
    <property type="project" value="InterPro"/>
</dbReference>
<dbReference type="PRINTS" id="PR00507">
    <property type="entry name" value="N12N6MTFRASE"/>
</dbReference>
<dbReference type="EMBL" id="BGOW01000002">
    <property type="protein sequence ID" value="GBL44570.1"/>
    <property type="molecule type" value="Genomic_DNA"/>
</dbReference>
<dbReference type="InterPro" id="IPR050953">
    <property type="entry name" value="N4_N6_ade-DNA_methylase"/>
</dbReference>
<feature type="domain" description="Type ISP restriction-modification enzyme LLaBIII C-terminal specificity" evidence="7">
    <location>
        <begin position="712"/>
        <end position="1062"/>
    </location>
</feature>
<dbReference type="Proteomes" id="UP000286806">
    <property type="component" value="Unassembled WGS sequence"/>
</dbReference>
<evidence type="ECO:0000256" key="1">
    <source>
        <dbReference type="ARBA" id="ARBA00006594"/>
    </source>
</evidence>
<protein>
    <recommendedName>
        <fullName evidence="2">site-specific DNA-methyltransferase (adenine-specific)</fullName>
        <ecNumber evidence="2">2.1.1.72</ecNumber>
    </recommendedName>
</protein>
<evidence type="ECO:0000256" key="2">
    <source>
        <dbReference type="ARBA" id="ARBA00011900"/>
    </source>
</evidence>
<proteinExistence type="inferred from homology"/>
<dbReference type="PANTHER" id="PTHR33841">
    <property type="entry name" value="DNA METHYLTRANSFERASE YEEA-RELATED"/>
    <property type="match status" value="1"/>
</dbReference>
<comment type="caution">
    <text evidence="8">The sequence shown here is derived from an EMBL/GenBank/DDBJ whole genome shotgun (WGS) entry which is preliminary data.</text>
</comment>
<dbReference type="AlphaFoldDB" id="A0A401JAI5"/>
<dbReference type="InterPro" id="IPR029063">
    <property type="entry name" value="SAM-dependent_MTases_sf"/>
</dbReference>
<comment type="similarity">
    <text evidence="1">Belongs to the N(4)/N(6)-methyltransferase family.</text>
</comment>
<evidence type="ECO:0000256" key="3">
    <source>
        <dbReference type="ARBA" id="ARBA00022603"/>
    </source>
</evidence>
<comment type="catalytic activity">
    <reaction evidence="5">
        <text>a 2'-deoxyadenosine in DNA + S-adenosyl-L-methionine = an N(6)-methyl-2'-deoxyadenosine in DNA + S-adenosyl-L-homocysteine + H(+)</text>
        <dbReference type="Rhea" id="RHEA:15197"/>
        <dbReference type="Rhea" id="RHEA-COMP:12418"/>
        <dbReference type="Rhea" id="RHEA-COMP:12419"/>
        <dbReference type="ChEBI" id="CHEBI:15378"/>
        <dbReference type="ChEBI" id="CHEBI:57856"/>
        <dbReference type="ChEBI" id="CHEBI:59789"/>
        <dbReference type="ChEBI" id="CHEBI:90615"/>
        <dbReference type="ChEBI" id="CHEBI:90616"/>
        <dbReference type="EC" id="2.1.1.72"/>
    </reaction>
</comment>
<dbReference type="SUPFAM" id="SSF53335">
    <property type="entry name" value="S-adenosyl-L-methionine-dependent methyltransferases"/>
    <property type="match status" value="1"/>
</dbReference>
<evidence type="ECO:0000313" key="8">
    <source>
        <dbReference type="EMBL" id="GBL44570.1"/>
    </source>
</evidence>
<keyword evidence="4 8" id="KW-0808">Transferase</keyword>
<dbReference type="InterPro" id="IPR003356">
    <property type="entry name" value="DNA_methylase_A-5"/>
</dbReference>